<sequence length="396" mass="42581">MLHIEDYRRYGRQLILDRFGLPGQLKLQSASVVVVGAGGLGCPAIQYLAAAGVGRIGIIDHDVVELSNLQRQILHTQDRLGMPKAVSAAKAVQQINSRTQVDAITEALTPSNALALLEPYDIILDCTDNAPTRYLLSDTAVTLKKPLVSGAAQKYDGQLCVYNMGADGPCYRCLFPRPTAPELSGGCEEVGVLGVVTGIIGNLQALETIKILTGLHGGKPSLLIFSALSTPPFRSIKLRSRRPTCPACGDAGERIGEISETDYVAFCGGPRPDLVSRGLESGKDPDRRIHAHDLDERLRSGTRTRIIDVRPPVEFGICHLRNSINIPLPELVADPTKVEVDNASEDAATYVVCRLGNDSQLAVDALRAAGMGGTVRDLIGGLRAWAREVDNEFPVY</sequence>
<keyword evidence="7" id="KW-0833">Ubl conjugation pathway</keyword>
<feature type="binding site" evidence="11">
    <location>
        <position position="248"/>
    </location>
    <ligand>
        <name>Zn(2+)</name>
        <dbReference type="ChEBI" id="CHEBI:29105"/>
    </ligand>
</feature>
<evidence type="ECO:0000256" key="4">
    <source>
        <dbReference type="ARBA" id="ARBA00022694"/>
    </source>
</evidence>
<feature type="binding site" evidence="11">
    <location>
        <position position="170"/>
    </location>
    <ligand>
        <name>Zn(2+)</name>
        <dbReference type="ChEBI" id="CHEBI:29105"/>
    </ligand>
</feature>
<feature type="active site" description="Cysteine persulfide intermediate; for sulfurtransferase activity" evidence="11">
    <location>
        <position position="353"/>
    </location>
</feature>
<keyword evidence="9 11" id="KW-0067">ATP-binding</keyword>
<comment type="subcellular location">
    <subcellularLocation>
        <location evidence="1">Cytoplasm</location>
        <location evidence="1">Cytosol</location>
    </subcellularLocation>
</comment>
<keyword evidence="5 11" id="KW-0479">Metal-binding</keyword>
<feature type="binding site" evidence="11">
    <location>
        <begin position="128"/>
        <end position="129"/>
    </location>
    <ligand>
        <name>ATP</name>
        <dbReference type="ChEBI" id="CHEBI:30616"/>
    </ligand>
</feature>
<dbReference type="InterPro" id="IPR028885">
    <property type="entry name" value="MOCS3/Uba4"/>
</dbReference>
<dbReference type="SMART" id="SM00450">
    <property type="entry name" value="RHOD"/>
    <property type="match status" value="1"/>
</dbReference>
<dbReference type="CDD" id="cd00757">
    <property type="entry name" value="ThiF_MoeB_HesA_family"/>
    <property type="match status" value="1"/>
</dbReference>
<feature type="binding site" evidence="11">
    <location>
        <position position="84"/>
    </location>
    <ligand>
        <name>ATP</name>
        <dbReference type="ChEBI" id="CHEBI:30616"/>
    </ligand>
</feature>
<dbReference type="EMBL" id="OZ037952">
    <property type="protein sequence ID" value="CAL1715724.1"/>
    <property type="molecule type" value="Genomic_DNA"/>
</dbReference>
<feature type="binding site" evidence="11">
    <location>
        <position position="60"/>
    </location>
    <ligand>
        <name>ATP</name>
        <dbReference type="ChEBI" id="CHEBI:30616"/>
    </ligand>
</feature>
<feature type="domain" description="Rhodanese" evidence="12">
    <location>
        <begin position="300"/>
        <end position="394"/>
    </location>
</feature>
<keyword evidence="3 11" id="KW-0808">Transferase</keyword>
<gene>
    <name evidence="11" type="primary">UBA4</name>
    <name evidence="13" type="ORF">GFSPODELE1_LOCUS10398</name>
</gene>
<evidence type="ECO:0000256" key="5">
    <source>
        <dbReference type="ARBA" id="ARBA00022723"/>
    </source>
</evidence>
<keyword evidence="6 11" id="KW-0547">Nucleotide-binding</keyword>
<dbReference type="Gene3D" id="3.40.50.720">
    <property type="entry name" value="NAD(P)-binding Rossmann-like Domain"/>
    <property type="match status" value="1"/>
</dbReference>
<dbReference type="Pfam" id="PF00581">
    <property type="entry name" value="Rhodanese"/>
    <property type="match status" value="1"/>
</dbReference>
<dbReference type="PANTHER" id="PTHR10953:SF102">
    <property type="entry name" value="ADENYLYLTRANSFERASE AND SULFURTRANSFERASE MOCS3"/>
    <property type="match status" value="1"/>
</dbReference>
<dbReference type="InterPro" id="IPR045886">
    <property type="entry name" value="ThiF/MoeB/HesA"/>
</dbReference>
<keyword evidence="4 11" id="KW-0819">tRNA processing</keyword>
<dbReference type="Gene3D" id="3.40.250.10">
    <property type="entry name" value="Rhodanese-like domain"/>
    <property type="match status" value="1"/>
</dbReference>
<feature type="binding site" evidence="11">
    <location>
        <position position="245"/>
    </location>
    <ligand>
        <name>Zn(2+)</name>
        <dbReference type="ChEBI" id="CHEBI:29105"/>
    </ligand>
</feature>
<feature type="active site" description="Glycyl thioester intermediate; for adenylyltransferase activity" evidence="11">
    <location>
        <position position="187"/>
    </location>
</feature>
<evidence type="ECO:0000259" key="12">
    <source>
        <dbReference type="PROSITE" id="PS50206"/>
    </source>
</evidence>
<organism evidence="13 14">
    <name type="scientific">Somion occarium</name>
    <dbReference type="NCBI Taxonomy" id="3059160"/>
    <lineage>
        <taxon>Eukaryota</taxon>
        <taxon>Fungi</taxon>
        <taxon>Dikarya</taxon>
        <taxon>Basidiomycota</taxon>
        <taxon>Agaricomycotina</taxon>
        <taxon>Agaricomycetes</taxon>
        <taxon>Polyporales</taxon>
        <taxon>Cerrenaceae</taxon>
        <taxon>Somion</taxon>
    </lineage>
</organism>
<dbReference type="PANTHER" id="PTHR10953">
    <property type="entry name" value="UBIQUITIN-ACTIVATING ENZYME E1"/>
    <property type="match status" value="1"/>
</dbReference>
<proteinExistence type="inferred from homology"/>
<comment type="cofactor">
    <cofactor evidence="11">
        <name>Zn(2+)</name>
        <dbReference type="ChEBI" id="CHEBI:29105"/>
    </cofactor>
    <text evidence="11">Binds 1 zinc ion per subunit.</text>
</comment>
<evidence type="ECO:0000256" key="2">
    <source>
        <dbReference type="ARBA" id="ARBA00022490"/>
    </source>
</evidence>
<evidence type="ECO:0000256" key="6">
    <source>
        <dbReference type="ARBA" id="ARBA00022741"/>
    </source>
</evidence>
<dbReference type="InterPro" id="IPR035985">
    <property type="entry name" value="Ubiquitin-activating_enz"/>
</dbReference>
<comment type="similarity">
    <text evidence="11">In the N-terminal section; belongs to the HesA/MoeB/ThiF family. UBA4 subfamily.</text>
</comment>
<name>A0ABP1E937_9APHY</name>
<keyword evidence="10 11" id="KW-0511">Multifunctional enzyme</keyword>
<evidence type="ECO:0000256" key="1">
    <source>
        <dbReference type="ARBA" id="ARBA00004514"/>
    </source>
</evidence>
<dbReference type="SUPFAM" id="SSF69572">
    <property type="entry name" value="Activating enzymes of the ubiquitin-like proteins"/>
    <property type="match status" value="1"/>
</dbReference>
<dbReference type="NCBIfam" id="NF004281">
    <property type="entry name" value="PRK05690.1"/>
    <property type="match status" value="1"/>
</dbReference>
<reference evidence="14" key="1">
    <citation type="submission" date="2024-04" db="EMBL/GenBank/DDBJ databases">
        <authorList>
            <person name="Shaw F."/>
            <person name="Minotto A."/>
        </authorList>
    </citation>
    <scope>NUCLEOTIDE SEQUENCE [LARGE SCALE GENOMIC DNA]</scope>
</reference>
<evidence type="ECO:0000256" key="9">
    <source>
        <dbReference type="ARBA" id="ARBA00022840"/>
    </source>
</evidence>
<feature type="binding site" evidence="11">
    <location>
        <position position="173"/>
    </location>
    <ligand>
        <name>Zn(2+)</name>
        <dbReference type="ChEBI" id="CHEBI:29105"/>
    </ligand>
</feature>
<keyword evidence="8 11" id="KW-0862">Zinc</keyword>
<accession>A0ABP1E937</accession>
<evidence type="ECO:0000256" key="3">
    <source>
        <dbReference type="ARBA" id="ARBA00022679"/>
    </source>
</evidence>
<evidence type="ECO:0000256" key="10">
    <source>
        <dbReference type="ARBA" id="ARBA00023268"/>
    </source>
</evidence>
<dbReference type="PROSITE" id="PS50206">
    <property type="entry name" value="RHODANESE_3"/>
    <property type="match status" value="1"/>
</dbReference>
<evidence type="ECO:0000313" key="13">
    <source>
        <dbReference type="EMBL" id="CAL1715724.1"/>
    </source>
</evidence>
<evidence type="ECO:0000256" key="8">
    <source>
        <dbReference type="ARBA" id="ARBA00022833"/>
    </source>
</evidence>
<protein>
    <recommendedName>
        <fullName evidence="12">Rhodanese domain-containing protein</fullName>
    </recommendedName>
</protein>
<keyword evidence="2 11" id="KW-0963">Cytoplasm</keyword>
<feature type="binding site" evidence="11">
    <location>
        <position position="39"/>
    </location>
    <ligand>
        <name>ATP</name>
        <dbReference type="ChEBI" id="CHEBI:30616"/>
    </ligand>
</feature>
<dbReference type="HAMAP" id="MF_03049">
    <property type="entry name" value="MOCS3_Uba4"/>
    <property type="match status" value="1"/>
</dbReference>
<evidence type="ECO:0000256" key="11">
    <source>
        <dbReference type="HAMAP-Rule" id="MF_03049"/>
    </source>
</evidence>
<dbReference type="Proteomes" id="UP001497453">
    <property type="component" value="Chromosome 9"/>
</dbReference>
<dbReference type="InterPro" id="IPR001763">
    <property type="entry name" value="Rhodanese-like_dom"/>
</dbReference>
<keyword evidence="14" id="KW-1185">Reference proteome</keyword>
<comment type="pathway">
    <text evidence="11">tRNA modification; 5-methoxycarbonylmethyl-2-thiouridine-tRNA biosynthesis.</text>
</comment>
<dbReference type="InterPro" id="IPR000594">
    <property type="entry name" value="ThiF_NAD_FAD-bd"/>
</dbReference>
<feature type="binding site" evidence="11">
    <location>
        <begin position="67"/>
        <end position="71"/>
    </location>
    <ligand>
        <name>ATP</name>
        <dbReference type="ChEBI" id="CHEBI:30616"/>
    </ligand>
</feature>
<dbReference type="InterPro" id="IPR036873">
    <property type="entry name" value="Rhodanese-like_dom_sf"/>
</dbReference>
<evidence type="ECO:0000256" key="7">
    <source>
        <dbReference type="ARBA" id="ARBA00022786"/>
    </source>
</evidence>
<evidence type="ECO:0000313" key="14">
    <source>
        <dbReference type="Proteomes" id="UP001497453"/>
    </source>
</evidence>
<dbReference type="Pfam" id="PF00899">
    <property type="entry name" value="ThiF"/>
    <property type="match status" value="1"/>
</dbReference>